<evidence type="ECO:0000256" key="9">
    <source>
        <dbReference type="ARBA" id="ARBA00022917"/>
    </source>
</evidence>
<dbReference type="HAMAP" id="MF_00041">
    <property type="entry name" value="Cys_tRNA_synth"/>
    <property type="match status" value="1"/>
</dbReference>
<dbReference type="InterPro" id="IPR032678">
    <property type="entry name" value="tRNA-synt_1_cat_dom"/>
</dbReference>
<comment type="cofactor">
    <cofactor evidence="1">
        <name>Zn(2+)</name>
        <dbReference type="ChEBI" id="CHEBI:29105"/>
    </cofactor>
</comment>
<comment type="catalytic activity">
    <reaction evidence="18">
        <text>tRNA(Cys) + L-cysteine + ATP = L-cysteinyl-tRNA(Cys) + AMP + diphosphate</text>
        <dbReference type="Rhea" id="RHEA:17773"/>
        <dbReference type="Rhea" id="RHEA-COMP:9661"/>
        <dbReference type="Rhea" id="RHEA-COMP:9679"/>
        <dbReference type="ChEBI" id="CHEBI:30616"/>
        <dbReference type="ChEBI" id="CHEBI:33019"/>
        <dbReference type="ChEBI" id="CHEBI:35235"/>
        <dbReference type="ChEBI" id="CHEBI:78442"/>
        <dbReference type="ChEBI" id="CHEBI:78517"/>
        <dbReference type="ChEBI" id="CHEBI:456215"/>
        <dbReference type="EC" id="6.1.1.16"/>
    </reaction>
    <physiologicalReaction direction="right-to-left" evidence="18">
        <dbReference type="Rhea" id="RHEA:17775"/>
    </physiologicalReaction>
</comment>
<keyword evidence="6" id="KW-0547">Nucleotide-binding</keyword>
<proteinExistence type="inferred from homology"/>
<dbReference type="GO" id="GO:0005524">
    <property type="term" value="F:ATP binding"/>
    <property type="evidence" value="ECO:0007669"/>
    <property type="project" value="UniProtKB-KW"/>
</dbReference>
<evidence type="ECO:0000256" key="2">
    <source>
        <dbReference type="ARBA" id="ARBA00005594"/>
    </source>
</evidence>
<dbReference type="Gene3D" id="1.20.120.1910">
    <property type="entry name" value="Cysteine-tRNA ligase, C-terminal anti-codon recognition domain"/>
    <property type="match status" value="1"/>
</dbReference>
<dbReference type="InterPro" id="IPR014729">
    <property type="entry name" value="Rossmann-like_a/b/a_fold"/>
</dbReference>
<dbReference type="NCBIfam" id="TIGR00435">
    <property type="entry name" value="cysS"/>
    <property type="match status" value="1"/>
</dbReference>
<dbReference type="GO" id="GO:0004817">
    <property type="term" value="F:cysteine-tRNA ligase activity"/>
    <property type="evidence" value="ECO:0007669"/>
    <property type="project" value="UniProtKB-EC"/>
</dbReference>
<evidence type="ECO:0000313" key="21">
    <source>
        <dbReference type="Proteomes" id="UP000215335"/>
    </source>
</evidence>
<dbReference type="GO" id="GO:0005737">
    <property type="term" value="C:cytoplasm"/>
    <property type="evidence" value="ECO:0007669"/>
    <property type="project" value="TreeGrafter"/>
</dbReference>
<dbReference type="Proteomes" id="UP000215335">
    <property type="component" value="Unassembled WGS sequence"/>
</dbReference>
<dbReference type="InterPro" id="IPR015803">
    <property type="entry name" value="Cys-tRNA-ligase"/>
</dbReference>
<organism evidence="20 21">
    <name type="scientific">Trichomalopsis sarcophagae</name>
    <dbReference type="NCBI Taxonomy" id="543379"/>
    <lineage>
        <taxon>Eukaryota</taxon>
        <taxon>Metazoa</taxon>
        <taxon>Ecdysozoa</taxon>
        <taxon>Arthropoda</taxon>
        <taxon>Hexapoda</taxon>
        <taxon>Insecta</taxon>
        <taxon>Pterygota</taxon>
        <taxon>Neoptera</taxon>
        <taxon>Endopterygota</taxon>
        <taxon>Hymenoptera</taxon>
        <taxon>Apocrita</taxon>
        <taxon>Proctotrupomorpha</taxon>
        <taxon>Chalcidoidea</taxon>
        <taxon>Pteromalidae</taxon>
        <taxon>Pteromalinae</taxon>
        <taxon>Trichomalopsis</taxon>
    </lineage>
</organism>
<evidence type="ECO:0000256" key="5">
    <source>
        <dbReference type="ARBA" id="ARBA00022723"/>
    </source>
</evidence>
<evidence type="ECO:0000256" key="11">
    <source>
        <dbReference type="ARBA" id="ARBA00031499"/>
    </source>
</evidence>
<evidence type="ECO:0000256" key="10">
    <source>
        <dbReference type="ARBA" id="ARBA00023146"/>
    </source>
</evidence>
<dbReference type="PRINTS" id="PR00983">
    <property type="entry name" value="TRNASYNTHCYS"/>
</dbReference>
<name>A0A232F1X2_9HYME</name>
<evidence type="ECO:0000313" key="20">
    <source>
        <dbReference type="EMBL" id="OXU24523.1"/>
    </source>
</evidence>
<keyword evidence="7" id="KW-0862">Zinc</keyword>
<feature type="domain" description="tRNA synthetases class I catalytic" evidence="19">
    <location>
        <begin position="54"/>
        <end position="341"/>
    </location>
</feature>
<comment type="catalytic activity">
    <reaction evidence="16">
        <text>S-sulfanyl-L-cysteine + L-cysteine = S-disulfanyl-L-cysteine + L-alanine</text>
        <dbReference type="Rhea" id="RHEA:78627"/>
        <dbReference type="ChEBI" id="CHEBI:35235"/>
        <dbReference type="ChEBI" id="CHEBI:57972"/>
        <dbReference type="ChEBI" id="CHEBI:58591"/>
        <dbReference type="ChEBI" id="CHEBI:229465"/>
    </reaction>
    <physiologicalReaction direction="left-to-right" evidence="16">
        <dbReference type="Rhea" id="RHEA:78628"/>
    </physiologicalReaction>
</comment>
<evidence type="ECO:0000256" key="13">
    <source>
        <dbReference type="ARBA" id="ARBA00045476"/>
    </source>
</evidence>
<dbReference type="InterPro" id="IPR024909">
    <property type="entry name" value="Cys-tRNA/MSH_ligase"/>
</dbReference>
<keyword evidence="4" id="KW-0436">Ligase</keyword>
<evidence type="ECO:0000256" key="6">
    <source>
        <dbReference type="ARBA" id="ARBA00022741"/>
    </source>
</evidence>
<dbReference type="PANTHER" id="PTHR10890:SF27">
    <property type="entry name" value="CYSTEINE--TRNA LIGASE, MITOCHONDRIAL-RELATED"/>
    <property type="match status" value="1"/>
</dbReference>
<keyword evidence="9" id="KW-0648">Protein biosynthesis</keyword>
<comment type="catalytic activity">
    <reaction evidence="17">
        <text>S-sulfanyl-L-cysteine + tRNA(Cys) + ATP = (S)-sulfanyl-L-cysteinyl-tRNA(Cys) + AMP + diphosphate</text>
        <dbReference type="Rhea" id="RHEA:78647"/>
        <dbReference type="Rhea" id="RHEA-COMP:9661"/>
        <dbReference type="Rhea" id="RHEA-COMP:19119"/>
        <dbReference type="ChEBI" id="CHEBI:30616"/>
        <dbReference type="ChEBI" id="CHEBI:33019"/>
        <dbReference type="ChEBI" id="CHEBI:58591"/>
        <dbReference type="ChEBI" id="CHEBI:78442"/>
        <dbReference type="ChEBI" id="CHEBI:229520"/>
        <dbReference type="ChEBI" id="CHEBI:456215"/>
    </reaction>
    <physiologicalReaction direction="left-to-right" evidence="17">
        <dbReference type="Rhea" id="RHEA:78648"/>
    </physiologicalReaction>
</comment>
<evidence type="ECO:0000256" key="15">
    <source>
        <dbReference type="ARBA" id="ARBA00047548"/>
    </source>
</evidence>
<dbReference type="SUPFAM" id="SSF52374">
    <property type="entry name" value="Nucleotidylyl transferase"/>
    <property type="match status" value="1"/>
</dbReference>
<dbReference type="OrthoDB" id="438179at2759"/>
<keyword evidence="10" id="KW-0030">Aminoacyl-tRNA synthetase</keyword>
<evidence type="ECO:0000256" key="3">
    <source>
        <dbReference type="ARBA" id="ARBA00012832"/>
    </source>
</evidence>
<dbReference type="STRING" id="543379.A0A232F1X2"/>
<dbReference type="CDD" id="cd00672">
    <property type="entry name" value="CysRS_core"/>
    <property type="match status" value="1"/>
</dbReference>
<accession>A0A232F1X2</accession>
<evidence type="ECO:0000256" key="18">
    <source>
        <dbReference type="ARBA" id="ARBA00049046"/>
    </source>
</evidence>
<evidence type="ECO:0000256" key="4">
    <source>
        <dbReference type="ARBA" id="ARBA00022598"/>
    </source>
</evidence>
<comment type="caution">
    <text evidence="20">The sequence shown here is derived from an EMBL/GenBank/DDBJ whole genome shotgun (WGS) entry which is preliminary data.</text>
</comment>
<evidence type="ECO:0000256" key="17">
    <source>
        <dbReference type="ARBA" id="ARBA00048609"/>
    </source>
</evidence>
<evidence type="ECO:0000256" key="14">
    <source>
        <dbReference type="ARBA" id="ARBA00047499"/>
    </source>
</evidence>
<comment type="function">
    <text evidence="13">In addition to its role as an aminoacyl-tRNA synthetase, has also cysteine persulfide synthase activity. Produces reactive persulfide species such as cysteine persulfide (CysSSH) from substrate cysteine and mediate direct incorporation of CysSSH into proteins during translations, resulting in protein persulfides and polysulfides. CysSSHs behave as potent antioxidants and cellular protectants.</text>
</comment>
<keyword evidence="21" id="KW-1185">Reference proteome</keyword>
<evidence type="ECO:0000256" key="1">
    <source>
        <dbReference type="ARBA" id="ARBA00001947"/>
    </source>
</evidence>
<dbReference type="FunFam" id="3.40.50.620:FF:000027">
    <property type="entry name" value="Cysteine--tRNA ligase, cytoplasmic"/>
    <property type="match status" value="1"/>
</dbReference>
<keyword evidence="5" id="KW-0479">Metal-binding</keyword>
<gene>
    <name evidence="20" type="ORF">TSAR_013429</name>
</gene>
<dbReference type="Pfam" id="PF01406">
    <property type="entry name" value="tRNA-synt_1e"/>
    <property type="match status" value="1"/>
</dbReference>
<sequence>MSSVKFFHTCKRFIHFGARLRHEVEWIKPSGFETNVVVYNPITKSKTPLILRNNKVATWYMCGPTVYDSAHIGHACTYVKFDIIRRILSEFFDINVVLVMGLTDIDDKIIKRANESGQSWQSITQKYEKEFISDMDSLNVLKPFATCKVTNYIPQIVEFVEKIVNKNGAYVGKDGSVYFDTSNYRNYGKLNTPQAQEPHPDKRSSLDFALWKASKENEPYWESPWGRGRPGWHIECSAIASTVLGSNIDIHSGGMDLAFPHHENEEAQSCYYHETNQWINYWLHTGHLHLEGDTKMSKSLQNTVSIPSLLKTQTANQFRMLCLISDYRKNVIFSKTLVHTAITTLKKIEFFISDCNEYICGKLDSGNVNSAELLKCLEDTRQDVNSALADDFDTAKAMHAILKLISLGNKMIQAKQVTTAAREAGSIAAVTNYVQSVISKLGISQSMGSQQSDDISHVLDITVAFRNEIRSIALAKSEKDVESLKACDNLRKNLSDFGVDIRDRQGKSSWTLRER</sequence>
<comment type="function">
    <text evidence="12">Mitochondrial cysteine-specific aminoacyl-tRNA synthetase that catalyzes the ATP-dependent ligation of cysteine to tRNA(Cys).</text>
</comment>
<evidence type="ECO:0000256" key="8">
    <source>
        <dbReference type="ARBA" id="ARBA00022840"/>
    </source>
</evidence>
<comment type="catalytic activity">
    <reaction evidence="15">
        <text>2 L-cysteine = S-sulfanyl-L-cysteine + L-alanine</text>
        <dbReference type="Rhea" id="RHEA:78543"/>
        <dbReference type="ChEBI" id="CHEBI:35235"/>
        <dbReference type="ChEBI" id="CHEBI:57972"/>
        <dbReference type="ChEBI" id="CHEBI:58591"/>
    </reaction>
    <physiologicalReaction direction="left-to-right" evidence="15">
        <dbReference type="Rhea" id="RHEA:78544"/>
    </physiologicalReaction>
</comment>
<evidence type="ECO:0000256" key="16">
    <source>
        <dbReference type="ARBA" id="ARBA00047731"/>
    </source>
</evidence>
<dbReference type="PANTHER" id="PTHR10890">
    <property type="entry name" value="CYSTEINYL-TRNA SYNTHETASE"/>
    <property type="match status" value="1"/>
</dbReference>
<evidence type="ECO:0000256" key="12">
    <source>
        <dbReference type="ARBA" id="ARBA00043868"/>
    </source>
</evidence>
<dbReference type="SUPFAM" id="SSF47323">
    <property type="entry name" value="Anticodon-binding domain of a subclass of class I aminoacyl-tRNA synthetases"/>
    <property type="match status" value="1"/>
</dbReference>
<dbReference type="InterPro" id="IPR009080">
    <property type="entry name" value="tRNAsynth_Ia_anticodon-bd"/>
</dbReference>
<reference evidence="20 21" key="1">
    <citation type="journal article" date="2017" name="Curr. Biol.">
        <title>The Evolution of Venom by Co-option of Single-Copy Genes.</title>
        <authorList>
            <person name="Martinson E.O."/>
            <person name="Mrinalini"/>
            <person name="Kelkar Y.D."/>
            <person name="Chang C.H."/>
            <person name="Werren J.H."/>
        </authorList>
    </citation>
    <scope>NUCLEOTIDE SEQUENCE [LARGE SCALE GENOMIC DNA]</scope>
    <source>
        <strain evidence="20 21">Alberta</strain>
        <tissue evidence="20">Whole body</tissue>
    </source>
</reference>
<comment type="similarity">
    <text evidence="2">Belongs to the class-I aminoacyl-tRNA synthetase family.</text>
</comment>
<dbReference type="EMBL" id="NNAY01001276">
    <property type="protein sequence ID" value="OXU24523.1"/>
    <property type="molecule type" value="Genomic_DNA"/>
</dbReference>
<dbReference type="GO" id="GO:0006423">
    <property type="term" value="P:cysteinyl-tRNA aminoacylation"/>
    <property type="evidence" value="ECO:0007669"/>
    <property type="project" value="InterPro"/>
</dbReference>
<protein>
    <recommendedName>
        <fullName evidence="3">cysteine--tRNA ligase</fullName>
        <ecNumber evidence="3">6.1.1.16</ecNumber>
    </recommendedName>
    <alternativeName>
        <fullName evidence="11">Cysteinyl-tRNA synthetase</fullName>
    </alternativeName>
</protein>
<dbReference type="Gene3D" id="3.40.50.620">
    <property type="entry name" value="HUPs"/>
    <property type="match status" value="1"/>
</dbReference>
<keyword evidence="8" id="KW-0067">ATP-binding</keyword>
<comment type="catalytic activity">
    <reaction evidence="14">
        <text>S-disulfanyl-L-cysteine + tRNA(Cys) + ATP = (S)-disulfanyl-L-cysteinyl-tRNA(Cys) + AMP + diphosphate</text>
        <dbReference type="Rhea" id="RHEA:78651"/>
        <dbReference type="Rhea" id="RHEA-COMP:9661"/>
        <dbReference type="Rhea" id="RHEA-COMP:19120"/>
        <dbReference type="ChEBI" id="CHEBI:30616"/>
        <dbReference type="ChEBI" id="CHEBI:33019"/>
        <dbReference type="ChEBI" id="CHEBI:78442"/>
        <dbReference type="ChEBI" id="CHEBI:229465"/>
        <dbReference type="ChEBI" id="CHEBI:229521"/>
        <dbReference type="ChEBI" id="CHEBI:456215"/>
    </reaction>
    <physiologicalReaction direction="left-to-right" evidence="14">
        <dbReference type="Rhea" id="RHEA:78652"/>
    </physiologicalReaction>
</comment>
<evidence type="ECO:0000256" key="7">
    <source>
        <dbReference type="ARBA" id="ARBA00022833"/>
    </source>
</evidence>
<dbReference type="GO" id="GO:0046872">
    <property type="term" value="F:metal ion binding"/>
    <property type="evidence" value="ECO:0007669"/>
    <property type="project" value="UniProtKB-KW"/>
</dbReference>
<dbReference type="EC" id="6.1.1.16" evidence="3"/>
<dbReference type="AlphaFoldDB" id="A0A232F1X2"/>
<evidence type="ECO:0000259" key="19">
    <source>
        <dbReference type="Pfam" id="PF01406"/>
    </source>
</evidence>